<dbReference type="EMBL" id="CAJVPP010022709">
    <property type="protein sequence ID" value="CAG8745690.1"/>
    <property type="molecule type" value="Genomic_DNA"/>
</dbReference>
<proteinExistence type="predicted"/>
<evidence type="ECO:0000256" key="1">
    <source>
        <dbReference type="SAM" id="Coils"/>
    </source>
</evidence>
<feature type="non-terminal residue" evidence="2">
    <location>
        <position position="58"/>
    </location>
</feature>
<sequence>STHIAIPTNIYEQQQVELASLQKIVKKQQSELDFLHEQVLDVQVQLANEMQKCSDISK</sequence>
<keyword evidence="3" id="KW-1185">Reference proteome</keyword>
<gene>
    <name evidence="2" type="ORF">FMOSSE_LOCUS16387</name>
</gene>
<comment type="caution">
    <text evidence="2">The sequence shown here is derived from an EMBL/GenBank/DDBJ whole genome shotgun (WGS) entry which is preliminary data.</text>
</comment>
<protein>
    <submittedName>
        <fullName evidence="2">15828_t:CDS:1</fullName>
    </submittedName>
</protein>
<organism evidence="2 3">
    <name type="scientific">Funneliformis mosseae</name>
    <name type="common">Endomycorrhizal fungus</name>
    <name type="synonym">Glomus mosseae</name>
    <dbReference type="NCBI Taxonomy" id="27381"/>
    <lineage>
        <taxon>Eukaryota</taxon>
        <taxon>Fungi</taxon>
        <taxon>Fungi incertae sedis</taxon>
        <taxon>Mucoromycota</taxon>
        <taxon>Glomeromycotina</taxon>
        <taxon>Glomeromycetes</taxon>
        <taxon>Glomerales</taxon>
        <taxon>Glomeraceae</taxon>
        <taxon>Funneliformis</taxon>
    </lineage>
</organism>
<dbReference type="Proteomes" id="UP000789375">
    <property type="component" value="Unassembled WGS sequence"/>
</dbReference>
<keyword evidence="1" id="KW-0175">Coiled coil</keyword>
<name>A0A9N9NP10_FUNMO</name>
<dbReference type="AlphaFoldDB" id="A0A9N9NP10"/>
<feature type="coiled-coil region" evidence="1">
    <location>
        <begin position="11"/>
        <end position="38"/>
    </location>
</feature>
<evidence type="ECO:0000313" key="3">
    <source>
        <dbReference type="Proteomes" id="UP000789375"/>
    </source>
</evidence>
<feature type="non-terminal residue" evidence="2">
    <location>
        <position position="1"/>
    </location>
</feature>
<accession>A0A9N9NP10</accession>
<reference evidence="2" key="1">
    <citation type="submission" date="2021-06" db="EMBL/GenBank/DDBJ databases">
        <authorList>
            <person name="Kallberg Y."/>
            <person name="Tangrot J."/>
            <person name="Rosling A."/>
        </authorList>
    </citation>
    <scope>NUCLEOTIDE SEQUENCE</scope>
    <source>
        <strain evidence="2">87-6 pot B 2015</strain>
    </source>
</reference>
<evidence type="ECO:0000313" key="2">
    <source>
        <dbReference type="EMBL" id="CAG8745690.1"/>
    </source>
</evidence>